<dbReference type="Pfam" id="PF08242">
    <property type="entry name" value="Methyltransf_12"/>
    <property type="match status" value="1"/>
</dbReference>
<dbReference type="RefSeq" id="WP_257768259.1">
    <property type="nucleotide sequence ID" value="NZ_CP102480.1"/>
</dbReference>
<dbReference type="PANTHER" id="PTHR43591:SF108">
    <property type="entry name" value="S-ADENOSYL-L-METHIONINE-DEPENDENT METHYLTRANSFERASE"/>
    <property type="match status" value="1"/>
</dbReference>
<keyword evidence="2" id="KW-0489">Methyltransferase</keyword>
<name>A0A9J7AQT2_9PROT</name>
<dbReference type="Gene3D" id="3.40.50.150">
    <property type="entry name" value="Vaccinia Virus protein VP39"/>
    <property type="match status" value="1"/>
</dbReference>
<evidence type="ECO:0000313" key="3">
    <source>
        <dbReference type="Proteomes" id="UP001060336"/>
    </source>
</evidence>
<dbReference type="InterPro" id="IPR029063">
    <property type="entry name" value="SAM-dependent_MTases_sf"/>
</dbReference>
<dbReference type="AlphaFoldDB" id="A0A9J7AQT2"/>
<protein>
    <submittedName>
        <fullName evidence="2">Class I SAM-dependent methyltransferase</fullName>
    </submittedName>
</protein>
<sequence>MDRIYRVQRHFYDLTRKFYLLGRDRLIRELDAAPGQTVCEIGCGTARNLVKLARRYPGCRYFGIDASAEMLETAEASLRRAGLEDRVRLGLAFAEKFDPEGTFDEGDGFDHIVFSYSLSMIPPWDAALERAVQLLRPGGTLHIVDFGDQRGMPAWFRRLLFTWLSWFHVEHRPGIRKWVEARSASPGIDVRTHALAGNYAELFRLRRTGQV</sequence>
<evidence type="ECO:0000313" key="2">
    <source>
        <dbReference type="EMBL" id="UUX49534.1"/>
    </source>
</evidence>
<dbReference type="EMBL" id="CP102480">
    <property type="protein sequence ID" value="UUX49534.1"/>
    <property type="molecule type" value="Genomic_DNA"/>
</dbReference>
<dbReference type="Proteomes" id="UP001060336">
    <property type="component" value="Chromosome"/>
</dbReference>
<dbReference type="GO" id="GO:0008168">
    <property type="term" value="F:methyltransferase activity"/>
    <property type="evidence" value="ECO:0007669"/>
    <property type="project" value="UniProtKB-KW"/>
</dbReference>
<dbReference type="PANTHER" id="PTHR43591">
    <property type="entry name" value="METHYLTRANSFERASE"/>
    <property type="match status" value="1"/>
</dbReference>
<accession>A0A9J7AQT2</accession>
<keyword evidence="3" id="KW-1185">Reference proteome</keyword>
<dbReference type="GO" id="GO:0032259">
    <property type="term" value="P:methylation"/>
    <property type="evidence" value="ECO:0007669"/>
    <property type="project" value="UniProtKB-KW"/>
</dbReference>
<dbReference type="SUPFAM" id="SSF53335">
    <property type="entry name" value="S-adenosyl-L-methionine-dependent methyltransferases"/>
    <property type="match status" value="1"/>
</dbReference>
<proteinExistence type="predicted"/>
<keyword evidence="2" id="KW-0808">Transferase</keyword>
<dbReference type="CDD" id="cd02440">
    <property type="entry name" value="AdoMet_MTases"/>
    <property type="match status" value="1"/>
</dbReference>
<reference evidence="2" key="1">
    <citation type="submission" date="2022-08" db="EMBL/GenBank/DDBJ databases">
        <title>Nisaea acidiphila sp. nov., isolated from a marine algal debris and emended description of the genus Nisaea Urios et al. 2008.</title>
        <authorList>
            <person name="Kwon K."/>
        </authorList>
    </citation>
    <scope>NUCLEOTIDE SEQUENCE</scope>
    <source>
        <strain evidence="2">MEBiC11861</strain>
    </source>
</reference>
<gene>
    <name evidence="2" type="ORF">NUH88_19310</name>
</gene>
<dbReference type="InterPro" id="IPR013217">
    <property type="entry name" value="Methyltransf_12"/>
</dbReference>
<evidence type="ECO:0000259" key="1">
    <source>
        <dbReference type="Pfam" id="PF08242"/>
    </source>
</evidence>
<dbReference type="KEGG" id="naci:NUH88_19310"/>
<organism evidence="2 3">
    <name type="scientific">Nisaea acidiphila</name>
    <dbReference type="NCBI Taxonomy" id="1862145"/>
    <lineage>
        <taxon>Bacteria</taxon>
        <taxon>Pseudomonadati</taxon>
        <taxon>Pseudomonadota</taxon>
        <taxon>Alphaproteobacteria</taxon>
        <taxon>Rhodospirillales</taxon>
        <taxon>Thalassobaculaceae</taxon>
        <taxon>Nisaea</taxon>
    </lineage>
</organism>
<feature type="domain" description="Methyltransferase type 12" evidence="1">
    <location>
        <begin position="40"/>
        <end position="141"/>
    </location>
</feature>